<evidence type="ECO:0000256" key="2">
    <source>
        <dbReference type="ARBA" id="ARBA00022617"/>
    </source>
</evidence>
<dbReference type="GO" id="GO:0004497">
    <property type="term" value="F:monooxygenase activity"/>
    <property type="evidence" value="ECO:0007669"/>
    <property type="project" value="UniProtKB-KW"/>
</dbReference>
<evidence type="ECO:0000313" key="11">
    <source>
        <dbReference type="RefSeq" id="XP_024930844.3"/>
    </source>
</evidence>
<evidence type="ECO:0000256" key="9">
    <source>
        <dbReference type="SAM" id="Phobius"/>
    </source>
</evidence>
<dbReference type="InterPro" id="IPR052306">
    <property type="entry name" value="CYP450_71D"/>
</dbReference>
<keyword evidence="4 8" id="KW-0560">Oxidoreductase</keyword>
<dbReference type="RefSeq" id="XP_024930844.3">
    <property type="nucleotide sequence ID" value="XM_025075076.3"/>
</dbReference>
<dbReference type="InParanoid" id="A0A6P6G9M7"/>
<keyword evidence="9" id="KW-0812">Transmembrane</keyword>
<dbReference type="CDD" id="cd11072">
    <property type="entry name" value="CYP71-like"/>
    <property type="match status" value="1"/>
</dbReference>
<reference evidence="10" key="1">
    <citation type="submission" date="2025-05" db="UniProtKB">
        <authorList>
            <consortium name="RefSeq"/>
        </authorList>
    </citation>
    <scope>NUCLEOTIDE SEQUENCE [LARGE SCALE GENOMIC DNA]</scope>
</reference>
<dbReference type="GO" id="GO:0005506">
    <property type="term" value="F:iron ion binding"/>
    <property type="evidence" value="ECO:0007669"/>
    <property type="project" value="InterPro"/>
</dbReference>
<protein>
    <submittedName>
        <fullName evidence="11">Desmethyl-deoxy-podophyllotoxin synthase-like</fullName>
    </submittedName>
</protein>
<keyword evidence="5 7" id="KW-0408">Iron</keyword>
<reference evidence="11" key="2">
    <citation type="submission" date="2025-08" db="UniProtKB">
        <authorList>
            <consortium name="RefSeq"/>
        </authorList>
    </citation>
    <scope>IDENTIFICATION</scope>
    <source>
        <tissue evidence="11">Seedling</tissue>
    </source>
</reference>
<comment type="cofactor">
    <cofactor evidence="7">
        <name>heme</name>
        <dbReference type="ChEBI" id="CHEBI:30413"/>
    </cofactor>
</comment>
<dbReference type="PANTHER" id="PTHR47953">
    <property type="entry name" value="OS08G0105600 PROTEIN"/>
    <property type="match status" value="1"/>
</dbReference>
<dbReference type="GeneID" id="107415142"/>
<dbReference type="PRINTS" id="PR00385">
    <property type="entry name" value="P450"/>
</dbReference>
<sequence length="506" mass="57584">MELQYSLSLTIFLIIFSLFWFVKQSRFSKKFPPGPWKLPVIGNLHNLVGSLPHHALRELARKHGPFMHLQLGQVSQVIITSPRMAREIMKTHDLCFAQRPQLVATQVLTFGGSDIAFAPYGDYWRQIRKVCVKELLSVKRVQSFSSIREDEVWNLIQTIRSSAGPINFTEKLFSLASSITCRTAFGNKRQNQDEFISLAEEGISLTGGFDLAEFFPSNKFLQMIRWRATNKLKKVHCKADQILENIIYEHRQRQMTEKNGEDESTPREEDLVDVLLRLQQSGGIEFAITTDNIKAVIWDIFSAGTDTSSTTVVWAVSELMKHPKVMEKAQAEVRKLCQGNKRLIHEDDIQKLSYLKLVIKETLRLHPPVPLLLPRECREACKIDGYEIPLKTRVIVNAWAIGRDPEYWNDAESFIPERFGGSSIDYKGTDFEYIPFGAGRRMCPGIAFGMANVELPLANLLYHFNWKLPTGIQPENLDMTEAFGATVGKKNDLYLIATPFASSPLS</sequence>
<organism evidence="10 11">
    <name type="scientific">Ziziphus jujuba</name>
    <name type="common">Chinese jujube</name>
    <name type="synonym">Ziziphus sativa</name>
    <dbReference type="NCBI Taxonomy" id="326968"/>
    <lineage>
        <taxon>Eukaryota</taxon>
        <taxon>Viridiplantae</taxon>
        <taxon>Streptophyta</taxon>
        <taxon>Embryophyta</taxon>
        <taxon>Tracheophyta</taxon>
        <taxon>Spermatophyta</taxon>
        <taxon>Magnoliopsida</taxon>
        <taxon>eudicotyledons</taxon>
        <taxon>Gunneridae</taxon>
        <taxon>Pentapetalae</taxon>
        <taxon>rosids</taxon>
        <taxon>fabids</taxon>
        <taxon>Rosales</taxon>
        <taxon>Rhamnaceae</taxon>
        <taxon>Paliureae</taxon>
        <taxon>Ziziphus</taxon>
    </lineage>
</organism>
<accession>A0A6P6G9M7</accession>
<dbReference type="GO" id="GO:0016705">
    <property type="term" value="F:oxidoreductase activity, acting on paired donors, with incorporation or reduction of molecular oxygen"/>
    <property type="evidence" value="ECO:0007669"/>
    <property type="project" value="InterPro"/>
</dbReference>
<dbReference type="Proteomes" id="UP001652623">
    <property type="component" value="Chromosome 1"/>
</dbReference>
<evidence type="ECO:0000256" key="4">
    <source>
        <dbReference type="ARBA" id="ARBA00023002"/>
    </source>
</evidence>
<evidence type="ECO:0000313" key="10">
    <source>
        <dbReference type="Proteomes" id="UP001652623"/>
    </source>
</evidence>
<dbReference type="KEGG" id="zju:107415142"/>
<keyword evidence="3 7" id="KW-0479">Metal-binding</keyword>
<evidence type="ECO:0000256" key="6">
    <source>
        <dbReference type="ARBA" id="ARBA00023033"/>
    </source>
</evidence>
<dbReference type="PANTHER" id="PTHR47953:SF16">
    <property type="entry name" value="CYTOCHROME P450 71D8"/>
    <property type="match status" value="1"/>
</dbReference>
<dbReference type="PROSITE" id="PS00086">
    <property type="entry name" value="CYTOCHROME_P450"/>
    <property type="match status" value="1"/>
</dbReference>
<feature type="binding site" description="axial binding residue" evidence="7">
    <location>
        <position position="443"/>
    </location>
    <ligand>
        <name>heme</name>
        <dbReference type="ChEBI" id="CHEBI:30413"/>
    </ligand>
    <ligandPart>
        <name>Fe</name>
        <dbReference type="ChEBI" id="CHEBI:18248"/>
    </ligandPart>
</feature>
<evidence type="ECO:0000256" key="7">
    <source>
        <dbReference type="PIRSR" id="PIRSR602401-1"/>
    </source>
</evidence>
<dbReference type="GO" id="GO:0020037">
    <property type="term" value="F:heme binding"/>
    <property type="evidence" value="ECO:0007669"/>
    <property type="project" value="InterPro"/>
</dbReference>
<keyword evidence="2 7" id="KW-0349">Heme</keyword>
<dbReference type="InterPro" id="IPR002401">
    <property type="entry name" value="Cyt_P450_E_grp-I"/>
</dbReference>
<dbReference type="Pfam" id="PF00067">
    <property type="entry name" value="p450"/>
    <property type="match status" value="1"/>
</dbReference>
<keyword evidence="10" id="KW-1185">Reference proteome</keyword>
<evidence type="ECO:0000256" key="3">
    <source>
        <dbReference type="ARBA" id="ARBA00022723"/>
    </source>
</evidence>
<evidence type="ECO:0000256" key="8">
    <source>
        <dbReference type="RuleBase" id="RU000461"/>
    </source>
</evidence>
<dbReference type="SUPFAM" id="SSF48264">
    <property type="entry name" value="Cytochrome P450"/>
    <property type="match status" value="1"/>
</dbReference>
<gene>
    <name evidence="11" type="primary">LOC107415142</name>
</gene>
<keyword evidence="6 8" id="KW-0503">Monooxygenase</keyword>
<dbReference type="InterPro" id="IPR017972">
    <property type="entry name" value="Cyt_P450_CS"/>
</dbReference>
<dbReference type="AlphaFoldDB" id="A0A6P6G9M7"/>
<dbReference type="Gene3D" id="1.10.630.10">
    <property type="entry name" value="Cytochrome P450"/>
    <property type="match status" value="1"/>
</dbReference>
<dbReference type="InterPro" id="IPR036396">
    <property type="entry name" value="Cyt_P450_sf"/>
</dbReference>
<dbReference type="PRINTS" id="PR00463">
    <property type="entry name" value="EP450I"/>
</dbReference>
<evidence type="ECO:0000256" key="5">
    <source>
        <dbReference type="ARBA" id="ARBA00023004"/>
    </source>
</evidence>
<name>A0A6P6G9M7_ZIZJJ</name>
<proteinExistence type="inferred from homology"/>
<keyword evidence="9" id="KW-1133">Transmembrane helix</keyword>
<comment type="similarity">
    <text evidence="1 8">Belongs to the cytochrome P450 family.</text>
</comment>
<dbReference type="InterPro" id="IPR001128">
    <property type="entry name" value="Cyt_P450"/>
</dbReference>
<evidence type="ECO:0000256" key="1">
    <source>
        <dbReference type="ARBA" id="ARBA00010617"/>
    </source>
</evidence>
<keyword evidence="9" id="KW-0472">Membrane</keyword>
<feature type="transmembrane region" description="Helical" evidence="9">
    <location>
        <begin position="6"/>
        <end position="22"/>
    </location>
</feature>